<evidence type="ECO:0000256" key="1">
    <source>
        <dbReference type="ARBA" id="ARBA00004496"/>
    </source>
</evidence>
<comment type="subcellular location">
    <subcellularLocation>
        <location evidence="1 8">Cytoplasm</location>
    </subcellularLocation>
</comment>
<dbReference type="OrthoDB" id="9807403at2"/>
<evidence type="ECO:0000313" key="11">
    <source>
        <dbReference type="EMBL" id="KPL89217.1"/>
    </source>
</evidence>
<evidence type="ECO:0000256" key="3">
    <source>
        <dbReference type="ARBA" id="ARBA00022598"/>
    </source>
</evidence>
<dbReference type="EMBL" id="LGKN01000003">
    <property type="protein sequence ID" value="KPL89217.1"/>
    <property type="molecule type" value="Genomic_DNA"/>
</dbReference>
<dbReference type="AlphaFoldDB" id="A0A0M8K6Q1"/>
<dbReference type="EC" id="6.3.4.19" evidence="8"/>
<comment type="catalytic activity">
    <reaction evidence="7 8">
        <text>cytidine(34) in tRNA(Ile2) + L-lysine + ATP = lysidine(34) in tRNA(Ile2) + AMP + diphosphate + H(+)</text>
        <dbReference type="Rhea" id="RHEA:43744"/>
        <dbReference type="Rhea" id="RHEA-COMP:10625"/>
        <dbReference type="Rhea" id="RHEA-COMP:10670"/>
        <dbReference type="ChEBI" id="CHEBI:15378"/>
        <dbReference type="ChEBI" id="CHEBI:30616"/>
        <dbReference type="ChEBI" id="CHEBI:32551"/>
        <dbReference type="ChEBI" id="CHEBI:33019"/>
        <dbReference type="ChEBI" id="CHEBI:82748"/>
        <dbReference type="ChEBI" id="CHEBI:83665"/>
        <dbReference type="ChEBI" id="CHEBI:456215"/>
        <dbReference type="EC" id="6.3.4.19"/>
    </reaction>
</comment>
<dbReference type="NCBIfam" id="TIGR02433">
    <property type="entry name" value="lysidine_TilS_C"/>
    <property type="match status" value="1"/>
</dbReference>
<dbReference type="Gene3D" id="1.20.59.20">
    <property type="match status" value="1"/>
</dbReference>
<name>A0A0M8K6Q1_9CHLR</name>
<dbReference type="SUPFAM" id="SSF52402">
    <property type="entry name" value="Adenine nucleotide alpha hydrolases-like"/>
    <property type="match status" value="1"/>
</dbReference>
<evidence type="ECO:0000259" key="9">
    <source>
        <dbReference type="SMART" id="SM00977"/>
    </source>
</evidence>
<keyword evidence="2 8" id="KW-0963">Cytoplasm</keyword>
<dbReference type="Pfam" id="PF11734">
    <property type="entry name" value="TilS_C"/>
    <property type="match status" value="1"/>
</dbReference>
<dbReference type="InterPro" id="IPR012796">
    <property type="entry name" value="Lysidine-tRNA-synth_C"/>
</dbReference>
<reference evidence="11 13" key="2">
    <citation type="submission" date="2015-07" db="EMBL/GenBank/DDBJ databases">
        <title>Whole genome sequence of Ardenticatena maritima DSM 23922.</title>
        <authorList>
            <person name="Hemp J."/>
            <person name="Ward L.M."/>
            <person name="Pace L.A."/>
            <person name="Fischer W.W."/>
        </authorList>
    </citation>
    <scope>NUCLEOTIDE SEQUENCE [LARGE SCALE GENOMIC DNA]</scope>
    <source>
        <strain evidence="11 13">110S</strain>
    </source>
</reference>
<keyword evidence="12" id="KW-1185">Reference proteome</keyword>
<dbReference type="PATRIC" id="fig|872965.6.peg.260"/>
<dbReference type="InterPro" id="IPR015262">
    <property type="entry name" value="tRNA_Ile_lys_synt_subst-bd"/>
</dbReference>
<comment type="function">
    <text evidence="8">Ligates lysine onto the cytidine present at position 34 of the AUA codon-specific tRNA(Ile) that contains the anticodon CAU, in an ATP-dependent manner. Cytidine is converted to lysidine, thus changing the amino acid specificity of the tRNA from methionine to isoleucine.</text>
</comment>
<feature type="domain" description="Lysidine-tRNA(Ile) synthetase C-terminal" evidence="9">
    <location>
        <begin position="407"/>
        <end position="480"/>
    </location>
</feature>
<dbReference type="GO" id="GO:0005524">
    <property type="term" value="F:ATP binding"/>
    <property type="evidence" value="ECO:0007669"/>
    <property type="project" value="UniProtKB-UniRule"/>
</dbReference>
<evidence type="ECO:0000313" key="12">
    <source>
        <dbReference type="Proteomes" id="UP000037784"/>
    </source>
</evidence>
<proteinExistence type="inferred from homology"/>
<evidence type="ECO:0000256" key="6">
    <source>
        <dbReference type="ARBA" id="ARBA00022840"/>
    </source>
</evidence>
<reference evidence="12" key="3">
    <citation type="submission" date="2015-08" db="EMBL/GenBank/DDBJ databases">
        <title>Draft Genome Sequence of a Heterotrophic Facultative Anaerobic Bacterium Ardenticatena maritima Strain 110S.</title>
        <authorList>
            <person name="Kawaichi S."/>
            <person name="Yoshida T."/>
            <person name="Sako Y."/>
            <person name="Nakamura R."/>
        </authorList>
    </citation>
    <scope>NUCLEOTIDE SEQUENCE [LARGE SCALE GENOMIC DNA]</scope>
    <source>
        <strain evidence="12">110S</strain>
    </source>
</reference>
<dbReference type="PANTHER" id="PTHR43033:SF1">
    <property type="entry name" value="TRNA(ILE)-LYSIDINE SYNTHASE-RELATED"/>
    <property type="match status" value="1"/>
</dbReference>
<dbReference type="InterPro" id="IPR011063">
    <property type="entry name" value="TilS/TtcA_N"/>
</dbReference>
<dbReference type="CDD" id="cd01992">
    <property type="entry name" value="TilS_N"/>
    <property type="match status" value="1"/>
</dbReference>
<dbReference type="RefSeq" id="WP_054492788.1">
    <property type="nucleotide sequence ID" value="NZ_BBZA01000089.1"/>
</dbReference>
<keyword evidence="6 8" id="KW-0067">ATP-binding</keyword>
<comment type="domain">
    <text evidence="8">The N-terminal region contains the highly conserved SGGXDS motif, predicted to be a P-loop motif involved in ATP binding.</text>
</comment>
<dbReference type="SUPFAM" id="SSF56037">
    <property type="entry name" value="PheT/TilS domain"/>
    <property type="match status" value="1"/>
</dbReference>
<dbReference type="Pfam" id="PF09179">
    <property type="entry name" value="TilS"/>
    <property type="match status" value="1"/>
</dbReference>
<evidence type="ECO:0000313" key="13">
    <source>
        <dbReference type="Proteomes" id="UP000050502"/>
    </source>
</evidence>
<dbReference type="InParanoid" id="A0A0M8K6Q1"/>
<evidence type="ECO:0000256" key="8">
    <source>
        <dbReference type="HAMAP-Rule" id="MF_01161"/>
    </source>
</evidence>
<dbReference type="InterPro" id="IPR012795">
    <property type="entry name" value="tRNA_Ile_lys_synt_N"/>
</dbReference>
<dbReference type="PANTHER" id="PTHR43033">
    <property type="entry name" value="TRNA(ILE)-LYSIDINE SYNTHASE-RELATED"/>
    <property type="match status" value="1"/>
</dbReference>
<keyword evidence="5 8" id="KW-0547">Nucleotide-binding</keyword>
<evidence type="ECO:0000256" key="4">
    <source>
        <dbReference type="ARBA" id="ARBA00022694"/>
    </source>
</evidence>
<feature type="binding site" evidence="8">
    <location>
        <begin position="29"/>
        <end position="34"/>
    </location>
    <ligand>
        <name>ATP</name>
        <dbReference type="ChEBI" id="CHEBI:30616"/>
    </ligand>
</feature>
<protein>
    <recommendedName>
        <fullName evidence="8">tRNA(Ile)-lysidine synthase</fullName>
        <ecNumber evidence="8">6.3.4.19</ecNumber>
    </recommendedName>
    <alternativeName>
        <fullName evidence="8">tRNA(Ile)-2-lysyl-cytidine synthase</fullName>
    </alternativeName>
    <alternativeName>
        <fullName evidence="8">tRNA(Ile)-lysidine synthetase</fullName>
    </alternativeName>
</protein>
<dbReference type="HAMAP" id="MF_01161">
    <property type="entry name" value="tRNA_Ile_lys_synt"/>
    <property type="match status" value="1"/>
</dbReference>
<dbReference type="Proteomes" id="UP000050502">
    <property type="component" value="Unassembled WGS sequence"/>
</dbReference>
<dbReference type="EMBL" id="BBZA01000089">
    <property type="protein sequence ID" value="GAP62905.1"/>
    <property type="molecule type" value="Genomic_DNA"/>
</dbReference>
<evidence type="ECO:0000256" key="7">
    <source>
        <dbReference type="ARBA" id="ARBA00048539"/>
    </source>
</evidence>
<evidence type="ECO:0000256" key="5">
    <source>
        <dbReference type="ARBA" id="ARBA00022741"/>
    </source>
</evidence>
<dbReference type="FunCoup" id="A0A0M8K6Q1">
    <property type="interactions" value="120"/>
</dbReference>
<keyword evidence="3 8" id="KW-0436">Ligase</keyword>
<dbReference type="STRING" id="872965.SE16_01570"/>
<sequence length="485" mass="55110">MDALEQTVKQVIQRLNLLRQGERVVVAVSGGPDSLALLHILHTLRTHWDLTLIVAHLDHALRPTSREDAAFVGRIAAQLGLFCVRERQDVRAYAKAHRLSLEEAAREVRYQFLAQVARATQATVIATGHTADDQAETVLMHFLRGAGLSGLKGMLARSRLVLPPREPDTPAEPPVDLVRPLLFTPRRDIEAYLERKGLHPVQDETNFDTAFHRNRLRHELLPLLEREYQPQLRTRLARTAETLAVDWDFIQQAVNTAWEQLAQIHPGSITFPRDAFLALHPALQRRLVRRALFTLRPLLRDVAWDHITNALFIATHGETGAQATLPGHLMLRREYDQIRIESDPVVQEWPQLSEPMTPPLDTNATFTIGDWTLTLRTIPREALDVSPFENTDRWQAFLDANRIHFPVRLRTRQKGDRFHPLGMPGDVNLADFLTAQKVPQAVRDALPLLVDANDRILWVAGVRISADAAVQETTTHILHLMFQKR</sequence>
<comment type="caution">
    <text evidence="10">The sequence shown here is derived from an EMBL/GenBank/DDBJ whole genome shotgun (WGS) entry which is preliminary data.</text>
</comment>
<dbReference type="GO" id="GO:0032267">
    <property type="term" value="F:tRNA(Ile)-lysidine synthase activity"/>
    <property type="evidence" value="ECO:0007669"/>
    <property type="project" value="UniProtKB-EC"/>
</dbReference>
<dbReference type="Proteomes" id="UP000037784">
    <property type="component" value="Unassembled WGS sequence"/>
</dbReference>
<dbReference type="GO" id="GO:0006400">
    <property type="term" value="P:tRNA modification"/>
    <property type="evidence" value="ECO:0007669"/>
    <property type="project" value="UniProtKB-UniRule"/>
</dbReference>
<dbReference type="InterPro" id="IPR014729">
    <property type="entry name" value="Rossmann-like_a/b/a_fold"/>
</dbReference>
<dbReference type="NCBIfam" id="TIGR02432">
    <property type="entry name" value="lysidine_TilS_N"/>
    <property type="match status" value="1"/>
</dbReference>
<evidence type="ECO:0000313" key="10">
    <source>
        <dbReference type="EMBL" id="GAP62905.1"/>
    </source>
</evidence>
<dbReference type="SMART" id="SM00977">
    <property type="entry name" value="TilS_C"/>
    <property type="match status" value="1"/>
</dbReference>
<reference evidence="10 12" key="1">
    <citation type="journal article" date="2015" name="Genome Announc.">
        <title>Draft Genome Sequence of a Heterotrophic Facultative Anaerobic Thermophilic Bacterium, Ardenticatena maritima Strain 110ST.</title>
        <authorList>
            <person name="Kawaichi S."/>
            <person name="Yoshida T."/>
            <person name="Sako Y."/>
            <person name="Nakamura R."/>
        </authorList>
    </citation>
    <scope>NUCLEOTIDE SEQUENCE [LARGE SCALE GENOMIC DNA]</scope>
    <source>
        <strain evidence="10 12">110S</strain>
    </source>
</reference>
<dbReference type="GO" id="GO:0005737">
    <property type="term" value="C:cytoplasm"/>
    <property type="evidence" value="ECO:0007669"/>
    <property type="project" value="UniProtKB-SubCell"/>
</dbReference>
<dbReference type="SUPFAM" id="SSF82829">
    <property type="entry name" value="MesJ substrate recognition domain-like"/>
    <property type="match status" value="1"/>
</dbReference>
<gene>
    <name evidence="8 10" type="primary">tilS</name>
    <name evidence="10" type="ORF">ARMA_1328</name>
    <name evidence="11" type="ORF">SE16_01570</name>
</gene>
<keyword evidence="4 8" id="KW-0819">tRNA processing</keyword>
<dbReference type="Pfam" id="PF01171">
    <property type="entry name" value="ATP_bind_3"/>
    <property type="match status" value="1"/>
</dbReference>
<dbReference type="Gene3D" id="3.40.50.620">
    <property type="entry name" value="HUPs"/>
    <property type="match status" value="1"/>
</dbReference>
<organism evidence="10 12">
    <name type="scientific">Ardenticatena maritima</name>
    <dbReference type="NCBI Taxonomy" id="872965"/>
    <lineage>
        <taxon>Bacteria</taxon>
        <taxon>Bacillati</taxon>
        <taxon>Chloroflexota</taxon>
        <taxon>Ardenticatenia</taxon>
        <taxon>Ardenticatenales</taxon>
        <taxon>Ardenticatenaceae</taxon>
        <taxon>Ardenticatena</taxon>
    </lineage>
</organism>
<dbReference type="InterPro" id="IPR012094">
    <property type="entry name" value="tRNA_Ile_lys_synt"/>
</dbReference>
<comment type="similarity">
    <text evidence="8">Belongs to the tRNA(Ile)-lysidine synthase family.</text>
</comment>
<evidence type="ECO:0000256" key="2">
    <source>
        <dbReference type="ARBA" id="ARBA00022490"/>
    </source>
</evidence>
<accession>A0A0M8K6Q1</accession>